<dbReference type="PANTHER" id="PTHR13439">
    <property type="entry name" value="CT120 PROTEIN"/>
    <property type="match status" value="1"/>
</dbReference>
<evidence type="ECO:0000256" key="2">
    <source>
        <dbReference type="ARBA" id="ARBA00022692"/>
    </source>
</evidence>
<feature type="transmembrane region" description="Helical" evidence="6">
    <location>
        <begin position="197"/>
        <end position="223"/>
    </location>
</feature>
<dbReference type="GO" id="GO:0016020">
    <property type="term" value="C:membrane"/>
    <property type="evidence" value="ECO:0007669"/>
    <property type="project" value="UniProtKB-SubCell"/>
</dbReference>
<name>A0A833QKR0_9POAL</name>
<comment type="subcellular location">
    <subcellularLocation>
        <location evidence="1">Membrane</location>
        <topology evidence="1">Multi-pass membrane protein</topology>
    </subcellularLocation>
</comment>
<evidence type="ECO:0000256" key="6">
    <source>
        <dbReference type="SAM" id="Phobius"/>
    </source>
</evidence>
<evidence type="ECO:0000313" key="9">
    <source>
        <dbReference type="Proteomes" id="UP000623129"/>
    </source>
</evidence>
<keyword evidence="9" id="KW-1185">Reference proteome</keyword>
<dbReference type="PANTHER" id="PTHR13439:SF73">
    <property type="entry name" value="OS01G0768200 PROTEIN"/>
    <property type="match status" value="1"/>
</dbReference>
<proteinExistence type="predicted"/>
<gene>
    <name evidence="8" type="ORF">FCM35_KLT13824</name>
</gene>
<evidence type="ECO:0000256" key="3">
    <source>
        <dbReference type="ARBA" id="ARBA00022989"/>
    </source>
</evidence>
<dbReference type="SMART" id="SM00724">
    <property type="entry name" value="TLC"/>
    <property type="match status" value="1"/>
</dbReference>
<evidence type="ECO:0000259" key="7">
    <source>
        <dbReference type="PROSITE" id="PS50922"/>
    </source>
</evidence>
<feature type="transmembrane region" description="Helical" evidence="6">
    <location>
        <begin position="30"/>
        <end position="55"/>
    </location>
</feature>
<dbReference type="AlphaFoldDB" id="A0A833QKR0"/>
<keyword evidence="3 6" id="KW-1133">Transmembrane helix</keyword>
<feature type="transmembrane region" description="Helical" evidence="6">
    <location>
        <begin position="113"/>
        <end position="135"/>
    </location>
</feature>
<reference evidence="8" key="1">
    <citation type="submission" date="2020-01" db="EMBL/GenBank/DDBJ databases">
        <title>Genome sequence of Kobresia littledalei, the first chromosome-level genome in the family Cyperaceae.</title>
        <authorList>
            <person name="Qu G."/>
        </authorList>
    </citation>
    <scope>NUCLEOTIDE SEQUENCE</scope>
    <source>
        <strain evidence="8">C.B.Clarke</strain>
        <tissue evidence="8">Leaf</tissue>
    </source>
</reference>
<feature type="transmembrane region" description="Helical" evidence="6">
    <location>
        <begin position="76"/>
        <end position="93"/>
    </location>
</feature>
<comment type="caution">
    <text evidence="8">The sequence shown here is derived from an EMBL/GenBank/DDBJ whole genome shotgun (WGS) entry which is preliminary data.</text>
</comment>
<dbReference type="Proteomes" id="UP000623129">
    <property type="component" value="Unassembled WGS sequence"/>
</dbReference>
<evidence type="ECO:0000256" key="4">
    <source>
        <dbReference type="ARBA" id="ARBA00023136"/>
    </source>
</evidence>
<feature type="transmembrane region" description="Helical" evidence="6">
    <location>
        <begin position="235"/>
        <end position="259"/>
    </location>
</feature>
<sequence>MASTMEVKSYKYQAELLVKDYFLADGLIEYTSVLCGMFMCKLAYDITHLLSSFYYKRYASLTKLQKTEWNNRGMSTIHAVFVTFMALYMVFISDLFSDKLVGPVTIRSSNLSTFVLGVSTGYFLTDMAMILWLYPSLGGMEYVLHHLLSFLALAYSVLSREAQLYLYMTLLCETTTPSVNLRWYLDTAGMKRSKAYVLNGVAMSVAWLVARIILFIYLFYHIYMHHDQICMMHPFGYFLTLTVPVILFAMNLTWFMKILRGLKKTLRKQTPTKQQ</sequence>
<feature type="domain" description="TLC" evidence="7">
    <location>
        <begin position="64"/>
        <end position="267"/>
    </location>
</feature>
<protein>
    <submittedName>
        <fullName evidence="8">Transmembrane protein 56-like protein</fullName>
    </submittedName>
</protein>
<dbReference type="InterPro" id="IPR050846">
    <property type="entry name" value="TLCD"/>
</dbReference>
<keyword evidence="4 5" id="KW-0472">Membrane</keyword>
<accession>A0A833QKR0</accession>
<dbReference type="InterPro" id="IPR006634">
    <property type="entry name" value="TLC-dom"/>
</dbReference>
<dbReference type="OrthoDB" id="10266980at2759"/>
<feature type="transmembrane region" description="Helical" evidence="6">
    <location>
        <begin position="142"/>
        <end position="158"/>
    </location>
</feature>
<evidence type="ECO:0000313" key="8">
    <source>
        <dbReference type="EMBL" id="KAF3321608.1"/>
    </source>
</evidence>
<evidence type="ECO:0000256" key="5">
    <source>
        <dbReference type="PROSITE-ProRule" id="PRU00205"/>
    </source>
</evidence>
<organism evidence="8 9">
    <name type="scientific">Carex littledalei</name>
    <dbReference type="NCBI Taxonomy" id="544730"/>
    <lineage>
        <taxon>Eukaryota</taxon>
        <taxon>Viridiplantae</taxon>
        <taxon>Streptophyta</taxon>
        <taxon>Embryophyta</taxon>
        <taxon>Tracheophyta</taxon>
        <taxon>Spermatophyta</taxon>
        <taxon>Magnoliopsida</taxon>
        <taxon>Liliopsida</taxon>
        <taxon>Poales</taxon>
        <taxon>Cyperaceae</taxon>
        <taxon>Cyperoideae</taxon>
        <taxon>Cariceae</taxon>
        <taxon>Carex</taxon>
        <taxon>Carex subgen. Euthyceras</taxon>
    </lineage>
</organism>
<keyword evidence="2 5" id="KW-0812">Transmembrane</keyword>
<evidence type="ECO:0000256" key="1">
    <source>
        <dbReference type="ARBA" id="ARBA00004141"/>
    </source>
</evidence>
<dbReference type="GO" id="GO:0005783">
    <property type="term" value="C:endoplasmic reticulum"/>
    <property type="evidence" value="ECO:0007669"/>
    <property type="project" value="TreeGrafter"/>
</dbReference>
<dbReference type="EMBL" id="SWLB01000026">
    <property type="protein sequence ID" value="KAF3321608.1"/>
    <property type="molecule type" value="Genomic_DNA"/>
</dbReference>
<dbReference type="GO" id="GO:0055088">
    <property type="term" value="P:lipid homeostasis"/>
    <property type="evidence" value="ECO:0007669"/>
    <property type="project" value="TreeGrafter"/>
</dbReference>
<dbReference type="PROSITE" id="PS50922">
    <property type="entry name" value="TLC"/>
    <property type="match status" value="1"/>
</dbReference>
<dbReference type="Pfam" id="PF03798">
    <property type="entry name" value="TRAM_LAG1_CLN8"/>
    <property type="match status" value="1"/>
</dbReference>